<gene>
    <name evidence="2" type="primary">Acey_s0003.g1568</name>
    <name evidence="2" type="ORF">Y032_0003g1568</name>
</gene>
<feature type="chain" id="PRO_5001490664" evidence="1">
    <location>
        <begin position="19"/>
        <end position="72"/>
    </location>
</feature>
<dbReference type="EMBL" id="JARK01001339">
    <property type="protein sequence ID" value="EYC32426.1"/>
    <property type="molecule type" value="Genomic_DNA"/>
</dbReference>
<dbReference type="AlphaFoldDB" id="A0A016VYM3"/>
<sequence>MEILPSTVSCCGFGIALALPLHVFSLNEVFSGSPTNVLSFSLHSKEEEDEGEGGGYDESRIYLSLKDSFDRI</sequence>
<proteinExistence type="predicted"/>
<name>A0A016VYM3_9BILA</name>
<organism evidence="2 3">
    <name type="scientific">Ancylostoma ceylanicum</name>
    <dbReference type="NCBI Taxonomy" id="53326"/>
    <lineage>
        <taxon>Eukaryota</taxon>
        <taxon>Metazoa</taxon>
        <taxon>Ecdysozoa</taxon>
        <taxon>Nematoda</taxon>
        <taxon>Chromadorea</taxon>
        <taxon>Rhabditida</taxon>
        <taxon>Rhabditina</taxon>
        <taxon>Rhabditomorpha</taxon>
        <taxon>Strongyloidea</taxon>
        <taxon>Ancylostomatidae</taxon>
        <taxon>Ancylostomatinae</taxon>
        <taxon>Ancylostoma</taxon>
    </lineage>
</organism>
<comment type="caution">
    <text evidence="2">The sequence shown here is derived from an EMBL/GenBank/DDBJ whole genome shotgun (WGS) entry which is preliminary data.</text>
</comment>
<keyword evidence="3" id="KW-1185">Reference proteome</keyword>
<feature type="signal peptide" evidence="1">
    <location>
        <begin position="1"/>
        <end position="18"/>
    </location>
</feature>
<evidence type="ECO:0000313" key="3">
    <source>
        <dbReference type="Proteomes" id="UP000024635"/>
    </source>
</evidence>
<accession>A0A016VYM3</accession>
<keyword evidence="1" id="KW-0732">Signal</keyword>
<protein>
    <submittedName>
        <fullName evidence="2">Uncharacterized protein</fullName>
    </submittedName>
</protein>
<reference evidence="3" key="1">
    <citation type="journal article" date="2015" name="Nat. Genet.">
        <title>The genome and transcriptome of the zoonotic hookworm Ancylostoma ceylanicum identify infection-specific gene families.</title>
        <authorList>
            <person name="Schwarz E.M."/>
            <person name="Hu Y."/>
            <person name="Antoshechkin I."/>
            <person name="Miller M.M."/>
            <person name="Sternberg P.W."/>
            <person name="Aroian R.V."/>
        </authorList>
    </citation>
    <scope>NUCLEOTIDE SEQUENCE</scope>
    <source>
        <strain evidence="3">HY135</strain>
    </source>
</reference>
<evidence type="ECO:0000256" key="1">
    <source>
        <dbReference type="SAM" id="SignalP"/>
    </source>
</evidence>
<evidence type="ECO:0000313" key="2">
    <source>
        <dbReference type="EMBL" id="EYC32426.1"/>
    </source>
</evidence>
<dbReference type="Proteomes" id="UP000024635">
    <property type="component" value="Unassembled WGS sequence"/>
</dbReference>